<protein>
    <submittedName>
        <fullName evidence="3">Branched-chain amino acid ABC transporter amino acid-binding protein</fullName>
    </submittedName>
</protein>
<evidence type="ECO:0000256" key="2">
    <source>
        <dbReference type="SAM" id="SignalP"/>
    </source>
</evidence>
<feature type="signal peptide" evidence="2">
    <location>
        <begin position="1"/>
        <end position="19"/>
    </location>
</feature>
<organism evidence="3 4">
    <name type="scientific">Microcystis panniformis FACHB-1757</name>
    <dbReference type="NCBI Taxonomy" id="1638788"/>
    <lineage>
        <taxon>Bacteria</taxon>
        <taxon>Bacillati</taxon>
        <taxon>Cyanobacteriota</taxon>
        <taxon>Cyanophyceae</taxon>
        <taxon>Oscillatoriophycideae</taxon>
        <taxon>Chroococcales</taxon>
        <taxon>Microcystaceae</taxon>
        <taxon>Microcystis</taxon>
    </lineage>
</organism>
<keyword evidence="4" id="KW-1185">Reference proteome</keyword>
<feature type="compositionally biased region" description="Low complexity" evidence="1">
    <location>
        <begin position="30"/>
        <end position="47"/>
    </location>
</feature>
<dbReference type="Proteomes" id="UP000068167">
    <property type="component" value="Chromosome"/>
</dbReference>
<gene>
    <name evidence="3" type="ORF">VL20_791</name>
</gene>
<dbReference type="PROSITE" id="PS51257">
    <property type="entry name" value="PROKAR_LIPOPROTEIN"/>
    <property type="match status" value="1"/>
</dbReference>
<sequence length="47" mass="5022">MQRYIRSPLALTLSISVLANFLTACNNAQTPNNNASSPTTTAPVMRA</sequence>
<reference evidence="3 4" key="1">
    <citation type="journal article" date="2016" name="Stand. Genomic Sci.">
        <title>Complete genome sequence and genomic characterization of Microcystis panniformis FACHB 1757 by third-generation sequencing.</title>
        <authorList>
            <person name="Zhang J.Y."/>
            <person name="Guan R."/>
            <person name="Zhang H.J."/>
            <person name="Li H."/>
            <person name="Xiao P."/>
            <person name="Yu G.L."/>
            <person name="Du L."/>
            <person name="Cao D.M."/>
            <person name="Zhu B.C."/>
            <person name="Li R.H."/>
            <person name="Lu Z.H."/>
        </authorList>
    </citation>
    <scope>NUCLEOTIDE SEQUENCE [LARGE SCALE GENOMIC DNA]</scope>
    <source>
        <strain evidence="3 4">FACHB-1757</strain>
    </source>
</reference>
<dbReference type="KEGG" id="mpk:VL20_791"/>
<evidence type="ECO:0000313" key="4">
    <source>
        <dbReference type="Proteomes" id="UP000068167"/>
    </source>
</evidence>
<feature type="region of interest" description="Disordered" evidence="1">
    <location>
        <begin position="27"/>
        <end position="47"/>
    </location>
</feature>
<proteinExistence type="predicted"/>
<evidence type="ECO:0000256" key="1">
    <source>
        <dbReference type="SAM" id="MobiDB-lite"/>
    </source>
</evidence>
<dbReference type="AlphaFoldDB" id="A0A0K1RW44"/>
<feature type="chain" id="PRO_5005468429" evidence="2">
    <location>
        <begin position="20"/>
        <end position="47"/>
    </location>
</feature>
<dbReference type="EMBL" id="CP011339">
    <property type="protein sequence ID" value="AKV65998.1"/>
    <property type="molecule type" value="Genomic_DNA"/>
</dbReference>
<name>A0A0K1RW44_9CHRO</name>
<dbReference type="PATRIC" id="fig|1638788.3.peg.796"/>
<accession>A0A0K1RW44</accession>
<keyword evidence="2" id="KW-0732">Signal</keyword>
<evidence type="ECO:0000313" key="3">
    <source>
        <dbReference type="EMBL" id="AKV65998.1"/>
    </source>
</evidence>